<proteinExistence type="predicted"/>
<evidence type="ECO:0000256" key="1">
    <source>
        <dbReference type="SAM" id="Phobius"/>
    </source>
</evidence>
<keyword evidence="1" id="KW-1133">Transmembrane helix</keyword>
<comment type="caution">
    <text evidence="2">The sequence shown here is derived from an EMBL/GenBank/DDBJ whole genome shotgun (WGS) entry which is preliminary data.</text>
</comment>
<dbReference type="Proteomes" id="UP000570361">
    <property type="component" value="Unassembled WGS sequence"/>
</dbReference>
<organism evidence="2 3">
    <name type="scientific">Paenibacillus phyllosphaerae</name>
    <dbReference type="NCBI Taxonomy" id="274593"/>
    <lineage>
        <taxon>Bacteria</taxon>
        <taxon>Bacillati</taxon>
        <taxon>Bacillota</taxon>
        <taxon>Bacilli</taxon>
        <taxon>Bacillales</taxon>
        <taxon>Paenibacillaceae</taxon>
        <taxon>Paenibacillus</taxon>
    </lineage>
</organism>
<evidence type="ECO:0000313" key="3">
    <source>
        <dbReference type="Proteomes" id="UP000570361"/>
    </source>
</evidence>
<dbReference type="AlphaFoldDB" id="A0A7W5AY54"/>
<keyword evidence="1" id="KW-0472">Membrane</keyword>
<dbReference type="RefSeq" id="WP_183600636.1">
    <property type="nucleotide sequence ID" value="NZ_JACHXK010000005.1"/>
</dbReference>
<gene>
    <name evidence="2" type="ORF">FHS18_002814</name>
</gene>
<reference evidence="2 3" key="1">
    <citation type="submission" date="2020-08" db="EMBL/GenBank/DDBJ databases">
        <title>Genomic Encyclopedia of Type Strains, Phase III (KMG-III): the genomes of soil and plant-associated and newly described type strains.</title>
        <authorList>
            <person name="Whitman W."/>
        </authorList>
    </citation>
    <scope>NUCLEOTIDE SEQUENCE [LARGE SCALE GENOMIC DNA]</scope>
    <source>
        <strain evidence="2 3">CECT 5862</strain>
    </source>
</reference>
<keyword evidence="3" id="KW-1185">Reference proteome</keyword>
<protein>
    <submittedName>
        <fullName evidence="2">Uncharacterized protein</fullName>
    </submittedName>
</protein>
<keyword evidence="1" id="KW-0812">Transmembrane</keyword>
<name>A0A7W5AY54_9BACL</name>
<accession>A0A7W5AY54</accession>
<sequence>MWGVLASFGAGLLFAGYELPRLLRAQRKKEAVIFLMFLAIGITLCVLHALAVPLPSPYQWLEVIYGPLAERIFAMLQ</sequence>
<feature type="transmembrane region" description="Helical" evidence="1">
    <location>
        <begin position="31"/>
        <end position="51"/>
    </location>
</feature>
<dbReference type="EMBL" id="JACHXK010000005">
    <property type="protein sequence ID" value="MBB3110747.1"/>
    <property type="molecule type" value="Genomic_DNA"/>
</dbReference>
<evidence type="ECO:0000313" key="2">
    <source>
        <dbReference type="EMBL" id="MBB3110747.1"/>
    </source>
</evidence>